<keyword evidence="2" id="KW-1185">Reference proteome</keyword>
<dbReference type="WBParaSite" id="ASIM_0002138101-mRNA-1">
    <property type="protein sequence ID" value="ASIM_0002138101-mRNA-1"/>
    <property type="gene ID" value="ASIM_0002138101"/>
</dbReference>
<dbReference type="Proteomes" id="UP000267096">
    <property type="component" value="Unassembled WGS sequence"/>
</dbReference>
<dbReference type="AlphaFoldDB" id="A0A0M3KK52"/>
<evidence type="ECO:0000313" key="2">
    <source>
        <dbReference type="Proteomes" id="UP000267096"/>
    </source>
</evidence>
<evidence type="ECO:0000313" key="1">
    <source>
        <dbReference type="EMBL" id="VDK79355.1"/>
    </source>
</evidence>
<protein>
    <submittedName>
        <fullName evidence="3">DEK_C domain-containing protein</fullName>
    </submittedName>
</protein>
<reference evidence="3" key="1">
    <citation type="submission" date="2017-02" db="UniProtKB">
        <authorList>
            <consortium name="WormBaseParasite"/>
        </authorList>
    </citation>
    <scope>IDENTIFICATION</scope>
</reference>
<accession>A0A0M3KK52</accession>
<organism evidence="3">
    <name type="scientific">Anisakis simplex</name>
    <name type="common">Herring worm</name>
    <dbReference type="NCBI Taxonomy" id="6269"/>
    <lineage>
        <taxon>Eukaryota</taxon>
        <taxon>Metazoa</taxon>
        <taxon>Ecdysozoa</taxon>
        <taxon>Nematoda</taxon>
        <taxon>Chromadorea</taxon>
        <taxon>Rhabditida</taxon>
        <taxon>Spirurina</taxon>
        <taxon>Ascaridomorpha</taxon>
        <taxon>Ascaridoidea</taxon>
        <taxon>Anisakidae</taxon>
        <taxon>Anisakis</taxon>
        <taxon>Anisakis simplex complex</taxon>
    </lineage>
</organism>
<reference evidence="1 2" key="2">
    <citation type="submission" date="2018-11" db="EMBL/GenBank/DDBJ databases">
        <authorList>
            <consortium name="Pathogen Informatics"/>
        </authorList>
    </citation>
    <scope>NUCLEOTIDE SEQUENCE [LARGE SCALE GENOMIC DNA]</scope>
</reference>
<evidence type="ECO:0000313" key="3">
    <source>
        <dbReference type="WBParaSite" id="ASIM_0002138101-mRNA-1"/>
    </source>
</evidence>
<name>A0A0M3KK52_ANISI</name>
<dbReference type="EMBL" id="UYRR01040552">
    <property type="protein sequence ID" value="VDK79355.1"/>
    <property type="molecule type" value="Genomic_DNA"/>
</dbReference>
<sequence length="74" mass="8371">MATYRMPVEFVPVVIGACGEIMTELKEDLTRTLGLSEVKVKALLERQATEHSRNVTYQRELLSPTTSKLHLNIL</sequence>
<proteinExistence type="predicted"/>
<gene>
    <name evidence="1" type="ORF">ASIM_LOCUS20750</name>
</gene>